<dbReference type="PANTHER" id="PTHR30373">
    <property type="entry name" value="UPF0603 PROTEIN YGCG"/>
    <property type="match status" value="1"/>
</dbReference>
<feature type="compositionally biased region" description="Gly residues" evidence="1">
    <location>
        <begin position="262"/>
        <end position="271"/>
    </location>
</feature>
<feature type="domain" description="TPM" evidence="3">
    <location>
        <begin position="29"/>
        <end position="148"/>
    </location>
</feature>
<evidence type="ECO:0000256" key="2">
    <source>
        <dbReference type="SAM" id="Phobius"/>
    </source>
</evidence>
<dbReference type="Gene3D" id="3.10.310.50">
    <property type="match status" value="1"/>
</dbReference>
<feature type="transmembrane region" description="Helical" evidence="2">
    <location>
        <begin position="180"/>
        <end position="197"/>
    </location>
</feature>
<sequence>MVRETKLLLIMLMITLIIPNISFADRQLVYDDANLFSSSEMESLEAEVNNLSTEYNMDIVIVTTNDAQGKSSRDYADDFFDNGGFGVGGDYDGILFLIDMDNREAYISTSGIGIRYLTDIRIESILDMVFDNGLIAGDYYGAAGGFLKGTRKYLELGIQQGQYNEPEQVKKINKLTTMDIVISLVGGIAAGGIFYGITKARYRTPKRDNPYSYKTNSIVNLTTNNDRLINSFVTTRHIPKPSSSSGGSSAGRSSTHTSSGGRTHGGGGRKF</sequence>
<keyword evidence="2" id="KW-0472">Membrane</keyword>
<organism evidence="4 5">
    <name type="scientific">Paratissierella segnis</name>
    <dbReference type="NCBI Taxonomy" id="2763679"/>
    <lineage>
        <taxon>Bacteria</taxon>
        <taxon>Bacillati</taxon>
        <taxon>Bacillota</taxon>
        <taxon>Tissierellia</taxon>
        <taxon>Tissierellales</taxon>
        <taxon>Tissierellaceae</taxon>
        <taxon>Paratissierella</taxon>
    </lineage>
</organism>
<evidence type="ECO:0000256" key="1">
    <source>
        <dbReference type="SAM" id="MobiDB-lite"/>
    </source>
</evidence>
<name>A0A926EUQ9_9FIRM</name>
<reference evidence="4" key="1">
    <citation type="submission" date="2020-08" db="EMBL/GenBank/DDBJ databases">
        <title>Genome public.</title>
        <authorList>
            <person name="Liu C."/>
            <person name="Sun Q."/>
        </authorList>
    </citation>
    <scope>NUCLEOTIDE SEQUENCE</scope>
    <source>
        <strain evidence="4">BX21</strain>
    </source>
</reference>
<dbReference type="Pfam" id="PF04536">
    <property type="entry name" value="TPM_phosphatase"/>
    <property type="match status" value="1"/>
</dbReference>
<dbReference type="EMBL" id="JACRTG010000016">
    <property type="protein sequence ID" value="MBC8587867.1"/>
    <property type="molecule type" value="Genomic_DNA"/>
</dbReference>
<keyword evidence="2" id="KW-0812">Transmembrane</keyword>
<dbReference type="InterPro" id="IPR007621">
    <property type="entry name" value="TPM_dom"/>
</dbReference>
<dbReference type="RefSeq" id="WP_262429313.1">
    <property type="nucleotide sequence ID" value="NZ_JACRTG010000016.1"/>
</dbReference>
<feature type="compositionally biased region" description="Low complexity" evidence="1">
    <location>
        <begin position="242"/>
        <end position="261"/>
    </location>
</feature>
<accession>A0A926EUQ9</accession>
<dbReference type="Proteomes" id="UP000601171">
    <property type="component" value="Unassembled WGS sequence"/>
</dbReference>
<evidence type="ECO:0000313" key="4">
    <source>
        <dbReference type="EMBL" id="MBC8587867.1"/>
    </source>
</evidence>
<evidence type="ECO:0000259" key="3">
    <source>
        <dbReference type="Pfam" id="PF04536"/>
    </source>
</evidence>
<gene>
    <name evidence="4" type="ORF">H8707_06415</name>
</gene>
<protein>
    <submittedName>
        <fullName evidence="4">TPM domain-containing protein</fullName>
    </submittedName>
</protein>
<dbReference type="AlphaFoldDB" id="A0A926EUQ9"/>
<evidence type="ECO:0000313" key="5">
    <source>
        <dbReference type="Proteomes" id="UP000601171"/>
    </source>
</evidence>
<dbReference type="PANTHER" id="PTHR30373:SF2">
    <property type="entry name" value="UPF0603 PROTEIN YGCG"/>
    <property type="match status" value="1"/>
</dbReference>
<keyword evidence="2" id="KW-1133">Transmembrane helix</keyword>
<keyword evidence="5" id="KW-1185">Reference proteome</keyword>
<proteinExistence type="predicted"/>
<feature type="region of interest" description="Disordered" evidence="1">
    <location>
        <begin position="235"/>
        <end position="271"/>
    </location>
</feature>
<comment type="caution">
    <text evidence="4">The sequence shown here is derived from an EMBL/GenBank/DDBJ whole genome shotgun (WGS) entry which is preliminary data.</text>
</comment>